<dbReference type="KEGG" id="pxu:106121670"/>
<feature type="region of interest" description="Disordered" evidence="1">
    <location>
        <begin position="587"/>
        <end position="607"/>
    </location>
</feature>
<organism evidence="2">
    <name type="scientific">Papilio xuthus</name>
    <name type="common">Asian swallowtail butterfly</name>
    <dbReference type="NCBI Taxonomy" id="66420"/>
    <lineage>
        <taxon>Eukaryota</taxon>
        <taxon>Metazoa</taxon>
        <taxon>Ecdysozoa</taxon>
        <taxon>Arthropoda</taxon>
        <taxon>Hexapoda</taxon>
        <taxon>Insecta</taxon>
        <taxon>Pterygota</taxon>
        <taxon>Neoptera</taxon>
        <taxon>Endopterygota</taxon>
        <taxon>Lepidoptera</taxon>
        <taxon>Glossata</taxon>
        <taxon>Ditrysia</taxon>
        <taxon>Papilionoidea</taxon>
        <taxon>Papilionidae</taxon>
        <taxon>Papilioninae</taxon>
        <taxon>Papilio</taxon>
    </lineage>
</organism>
<reference evidence="2" key="1">
    <citation type="submission" date="2025-08" db="UniProtKB">
        <authorList>
            <consortium name="RefSeq"/>
        </authorList>
    </citation>
    <scope>IDENTIFICATION</scope>
</reference>
<feature type="compositionally biased region" description="Polar residues" evidence="1">
    <location>
        <begin position="555"/>
        <end position="570"/>
    </location>
</feature>
<feature type="compositionally biased region" description="Low complexity" evidence="1">
    <location>
        <begin position="903"/>
        <end position="915"/>
    </location>
</feature>
<feature type="region of interest" description="Disordered" evidence="1">
    <location>
        <begin position="868"/>
        <end position="933"/>
    </location>
</feature>
<dbReference type="Proteomes" id="UP000694872">
    <property type="component" value="Unplaced"/>
</dbReference>
<feature type="compositionally biased region" description="Basic and acidic residues" evidence="1">
    <location>
        <begin position="724"/>
        <end position="733"/>
    </location>
</feature>
<sequence>MSSGQDKNIKGYGRVMSRVYNRSHSNLKATSSVLSHVTSTNSGAKRPSVSSVRTGVFSDLPIVLNDYVPDTVSKKDLKQSTVVKPRRTLKSLVPGKKPLLRVERNIKYNETNSSLNVCASAPSVLGRNTESCPDSHVRHCLSSRSHSRLKELKDEIKSYQDTEQLLKLRSRLYKRCGVVLNDVGRVAEDKAVQAEDIDVKQDDFSRTQRRADAGAAVSHEQMRSGPTVYPVDRYMVKSGNKMEMVNVTDDEIWIPTSAIKPEDEAMLDRLGDLLRAAAQDLALVSGQLVPRTPRPTVLPAPLDQQFNEKVHIEEIVNAKFHRYNIDEKPLPKKSQETGTRNMCIKPVPKTVNASVQVNRLSKPTKPCKKNLAISRTKIVQIDEHFSDNVKDVKLNNAKCSAGGPCVAYNEFTYTYEEPKVKNCNQKPLHVQEMPSINIRSELREQKVLQLDILPEQKVSPDNLETQTNVAVIALQHEPAPKVEKRITHYPQVVHTAPPPTKPAVRRVSKMLPCDTSDSTNNTSTDADRAVSQKAHKPSVRPPSRRISAIVDSKSKNNAKSKLTTKPPQNHRNIDEWKKKINTIYGLPSTSRNRKTYPNQKLRTSPKKTNPIRNEQILKSQLNNAEYIPYTKLTIGGIKVSDIEREISDIPDKDIPLSPILDKILTSRENSFHNNPTKEGNKHVLTTSDENLLEEVLDIERNVTKTLRKNVKEKVSPSKSNVSSETERSDKHMTYADDFEEERTEHELSLSEDEVKNIPADDKHETFNENVQTHVHNATYTKSTNLSLKNSVDIFEFVHSIDTQDHATQSNPVYKISLKATQTSPRNIQPIHNDLWPTENTREERDKKVNEELIKKLIMDECSDILKKNLAQPSTSENKEGKKNFAASQKNTQTSPAHVRSVMTSPTKTKTRTTSPLALALTVDRQTSPAAPAHREDLRIELDEINELALSINLSSPRFSLRLPRTSRDVLSNLDATPSKLESKPHNTTVKFLNKCSSLSSADGDYSSSDISSLGEIERKFKRKIKKNKIPTISESSGSSIVSKYSSDISSVILPLRSEGEVSAGRGDVRKSRFSRSDGEVSVGQTLH</sequence>
<evidence type="ECO:0000256" key="1">
    <source>
        <dbReference type="SAM" id="MobiDB-lite"/>
    </source>
</evidence>
<gene>
    <name evidence="2" type="primary">LOC106121670</name>
</gene>
<feature type="compositionally biased region" description="Basic and acidic residues" evidence="1">
    <location>
        <begin position="1066"/>
        <end position="1078"/>
    </location>
</feature>
<feature type="region of interest" description="Disordered" evidence="1">
    <location>
        <begin position="1060"/>
        <end position="1087"/>
    </location>
</feature>
<protein>
    <submittedName>
        <fullName evidence="2">Uncharacterized protein LOC106121670 isoform X1</fullName>
    </submittedName>
</protein>
<dbReference type="GeneID" id="106121670"/>
<proteinExistence type="predicted"/>
<dbReference type="AlphaFoldDB" id="A0AAJ6ZHT2"/>
<feature type="region of interest" description="Disordered" evidence="1">
    <location>
        <begin position="512"/>
        <end position="570"/>
    </location>
</feature>
<evidence type="ECO:0000313" key="2">
    <source>
        <dbReference type="RefSeq" id="XP_013172859.1"/>
    </source>
</evidence>
<feature type="region of interest" description="Disordered" evidence="1">
    <location>
        <begin position="710"/>
        <end position="733"/>
    </location>
</feature>
<feature type="compositionally biased region" description="Low complexity" evidence="1">
    <location>
        <begin position="514"/>
        <end position="524"/>
    </location>
</feature>
<accession>A0AAJ6ZHT2</accession>
<dbReference type="RefSeq" id="XP_013172859.1">
    <property type="nucleotide sequence ID" value="XM_013317405.1"/>
</dbReference>
<name>A0AAJ6ZHT2_PAPXU</name>
<feature type="compositionally biased region" description="Polar residues" evidence="1">
    <location>
        <begin position="885"/>
        <end position="895"/>
    </location>
</feature>